<keyword evidence="1" id="KW-0472">Membrane</keyword>
<feature type="transmembrane region" description="Helical" evidence="1">
    <location>
        <begin position="48"/>
        <end position="81"/>
    </location>
</feature>
<organism evidence="2 3">
    <name type="scientific">Corynebacterium diphtheriae</name>
    <dbReference type="NCBI Taxonomy" id="1717"/>
    <lineage>
        <taxon>Bacteria</taxon>
        <taxon>Bacillati</taxon>
        <taxon>Actinomycetota</taxon>
        <taxon>Actinomycetes</taxon>
        <taxon>Mycobacteriales</taxon>
        <taxon>Corynebacteriaceae</taxon>
        <taxon>Corynebacterium</taxon>
    </lineage>
</organism>
<sequence>MTTPNDSYPAGEPQFGNDLGSGGYPTAGYPTDLPIDEQLPMKNALAPWALGLAIVSVVVLLSIFGTIFAWIPAVISVILAIVSLIKLRKMPLGSEPRKGMTISALIIGLVVTIISVAVAILLVTVLKDTLGECASLETSEQQQECVNQKVNELNQNK</sequence>
<accession>A0A0D6GCU4</accession>
<dbReference type="OMA" id="NALAPWT"/>
<evidence type="ECO:0008006" key="4">
    <source>
        <dbReference type="Google" id="ProtNLM"/>
    </source>
</evidence>
<dbReference type="GeneID" id="29421132"/>
<dbReference type="RefSeq" id="WP_003851789.1">
    <property type="nucleotide sequence ID" value="NZ_CABVGJ010000007.1"/>
</dbReference>
<dbReference type="KEGG" id="cdi:DIP1407"/>
<evidence type="ECO:0000313" key="2">
    <source>
        <dbReference type="EMBL" id="CAB0608184.1"/>
    </source>
</evidence>
<dbReference type="EMBL" id="CADDAV010000020">
    <property type="protein sequence ID" value="CAB0608184.1"/>
    <property type="molecule type" value="Genomic_DNA"/>
</dbReference>
<proteinExistence type="predicted"/>
<evidence type="ECO:0000313" key="3">
    <source>
        <dbReference type="Proteomes" id="UP000480222"/>
    </source>
</evidence>
<gene>
    <name evidence="2" type="ORF">CIP107547_01616</name>
</gene>
<protein>
    <recommendedName>
        <fullName evidence="4">DUF4190 domain-containing protein</fullName>
    </recommendedName>
</protein>
<reference evidence="2 3" key="1">
    <citation type="submission" date="2020-02" db="EMBL/GenBank/DDBJ databases">
        <authorList>
            <person name="Brisse S."/>
        </authorList>
    </citation>
    <scope>NUCLEOTIDE SEQUENCE [LARGE SCALE GENOMIC DNA]</scope>
    <source>
        <strain evidence="2">CIP107547</strain>
    </source>
</reference>
<keyword evidence="1" id="KW-0812">Transmembrane</keyword>
<dbReference type="Proteomes" id="UP000480222">
    <property type="component" value="Unassembled WGS sequence"/>
</dbReference>
<dbReference type="KEGG" id="cdip:ERS451417_01430"/>
<dbReference type="OrthoDB" id="4426697at2"/>
<keyword evidence="1" id="KW-1133">Transmembrane helix</keyword>
<comment type="caution">
    <text evidence="2">The sequence shown here is derived from an EMBL/GenBank/DDBJ whole genome shotgun (WGS) entry which is preliminary data.</text>
</comment>
<dbReference type="AlphaFoldDB" id="A0A0D6GCU4"/>
<evidence type="ECO:0000256" key="1">
    <source>
        <dbReference type="SAM" id="Phobius"/>
    </source>
</evidence>
<feature type="transmembrane region" description="Helical" evidence="1">
    <location>
        <begin position="102"/>
        <end position="126"/>
    </location>
</feature>
<name>A0A0D6GCU4_CORDP</name>